<proteinExistence type="predicted"/>
<dbReference type="WBParaSite" id="Csp11.Scaffold629.g10265.t1">
    <property type="protein sequence ID" value="Csp11.Scaffold629.g10265.t1"/>
    <property type="gene ID" value="Csp11.Scaffold629.g10265"/>
</dbReference>
<keyword evidence="1" id="KW-1185">Reference proteome</keyword>
<reference evidence="2" key="1">
    <citation type="submission" date="2016-11" db="UniProtKB">
        <authorList>
            <consortium name="WormBaseParasite"/>
        </authorList>
    </citation>
    <scope>IDENTIFICATION</scope>
</reference>
<organism evidence="1 2">
    <name type="scientific">Caenorhabditis tropicalis</name>
    <dbReference type="NCBI Taxonomy" id="1561998"/>
    <lineage>
        <taxon>Eukaryota</taxon>
        <taxon>Metazoa</taxon>
        <taxon>Ecdysozoa</taxon>
        <taxon>Nematoda</taxon>
        <taxon>Chromadorea</taxon>
        <taxon>Rhabditida</taxon>
        <taxon>Rhabditina</taxon>
        <taxon>Rhabditomorpha</taxon>
        <taxon>Rhabditoidea</taxon>
        <taxon>Rhabditidae</taxon>
        <taxon>Peloderinae</taxon>
        <taxon>Caenorhabditis</taxon>
    </lineage>
</organism>
<sequence>MQSYMVVINQEIGECRKKKERFPTVTVFAPSQRGDGSDSRSLLCQSDSGYTKVIHTQLEVFLYFESSLFLYFSY</sequence>
<accession>A0A1I7TNR5</accession>
<evidence type="ECO:0000313" key="1">
    <source>
        <dbReference type="Proteomes" id="UP000095282"/>
    </source>
</evidence>
<evidence type="ECO:0000313" key="2">
    <source>
        <dbReference type="WBParaSite" id="Csp11.Scaffold629.g10265.t1"/>
    </source>
</evidence>
<dbReference type="AlphaFoldDB" id="A0A1I7TNR5"/>
<name>A0A1I7TNR5_9PELO</name>
<dbReference type="Proteomes" id="UP000095282">
    <property type="component" value="Unplaced"/>
</dbReference>
<protein>
    <submittedName>
        <fullName evidence="2">Ovule protein</fullName>
    </submittedName>
</protein>